<gene>
    <name evidence="3" type="ORF">G5C65_28860</name>
</gene>
<feature type="non-terminal residue" evidence="3">
    <location>
        <position position="191"/>
    </location>
</feature>
<dbReference type="InterPro" id="IPR017517">
    <property type="entry name" value="Maleyloyr_isom"/>
</dbReference>
<dbReference type="RefSeq" id="WP_165301983.1">
    <property type="nucleotide sequence ID" value="NZ_JAAKZZ010000431.1"/>
</dbReference>
<evidence type="ECO:0000259" key="2">
    <source>
        <dbReference type="Pfam" id="PF11716"/>
    </source>
</evidence>
<dbReference type="Pfam" id="PF11716">
    <property type="entry name" value="MDMPI_N"/>
    <property type="match status" value="1"/>
</dbReference>
<organism evidence="3 4">
    <name type="scientific">Streptomyces boncukensis</name>
    <dbReference type="NCBI Taxonomy" id="2711219"/>
    <lineage>
        <taxon>Bacteria</taxon>
        <taxon>Bacillati</taxon>
        <taxon>Actinomycetota</taxon>
        <taxon>Actinomycetes</taxon>
        <taxon>Kitasatosporales</taxon>
        <taxon>Streptomycetaceae</taxon>
        <taxon>Streptomyces</taxon>
    </lineage>
</organism>
<evidence type="ECO:0000256" key="1">
    <source>
        <dbReference type="SAM" id="MobiDB-lite"/>
    </source>
</evidence>
<feature type="region of interest" description="Disordered" evidence="1">
    <location>
        <begin position="172"/>
        <end position="191"/>
    </location>
</feature>
<dbReference type="EMBL" id="JAAKZZ010000431">
    <property type="protein sequence ID" value="NGO72291.1"/>
    <property type="molecule type" value="Genomic_DNA"/>
</dbReference>
<comment type="caution">
    <text evidence="3">The sequence shown here is derived from an EMBL/GenBank/DDBJ whole genome shotgun (WGS) entry which is preliminary data.</text>
</comment>
<feature type="domain" description="Mycothiol-dependent maleylpyruvate isomerase metal-binding" evidence="2">
    <location>
        <begin position="24"/>
        <end position="147"/>
    </location>
</feature>
<dbReference type="InterPro" id="IPR024344">
    <property type="entry name" value="MDMPI_metal-binding"/>
</dbReference>
<name>A0A6G4X6J4_9ACTN</name>
<dbReference type="NCBIfam" id="TIGR03086">
    <property type="entry name" value="TIGR03086 family metal-binding protein"/>
    <property type="match status" value="1"/>
</dbReference>
<feature type="compositionally biased region" description="Gly residues" evidence="1">
    <location>
        <begin position="180"/>
        <end position="191"/>
    </location>
</feature>
<dbReference type="SUPFAM" id="SSF109854">
    <property type="entry name" value="DinB/YfiT-like putative metalloenzymes"/>
    <property type="match status" value="1"/>
</dbReference>
<dbReference type="NCBIfam" id="TIGR03083">
    <property type="entry name" value="maleylpyruvate isomerase family mycothiol-dependent enzyme"/>
    <property type="match status" value="1"/>
</dbReference>
<evidence type="ECO:0000313" key="3">
    <source>
        <dbReference type="EMBL" id="NGO72291.1"/>
    </source>
</evidence>
<dbReference type="Proteomes" id="UP000477722">
    <property type="component" value="Unassembled WGS sequence"/>
</dbReference>
<dbReference type="InterPro" id="IPR017520">
    <property type="entry name" value="CHP03086"/>
</dbReference>
<dbReference type="InterPro" id="IPR034660">
    <property type="entry name" value="DinB/YfiT-like"/>
</dbReference>
<accession>A0A6G4X6J4</accession>
<proteinExistence type="predicted"/>
<evidence type="ECO:0000313" key="4">
    <source>
        <dbReference type="Proteomes" id="UP000477722"/>
    </source>
</evidence>
<dbReference type="AlphaFoldDB" id="A0A6G4X6J4"/>
<dbReference type="Gene3D" id="1.20.120.450">
    <property type="entry name" value="dinb family like domain"/>
    <property type="match status" value="1"/>
</dbReference>
<dbReference type="GO" id="GO:0046872">
    <property type="term" value="F:metal ion binding"/>
    <property type="evidence" value="ECO:0007669"/>
    <property type="project" value="InterPro"/>
</dbReference>
<reference evidence="3 4" key="1">
    <citation type="submission" date="2020-02" db="EMBL/GenBank/DDBJ databases">
        <title>Whole-genome analyses of novel actinobacteria.</title>
        <authorList>
            <person name="Sahin N."/>
            <person name="Tatar D."/>
        </authorList>
    </citation>
    <scope>NUCLEOTIDE SEQUENCE [LARGE SCALE GENOMIC DNA]</scope>
    <source>
        <strain evidence="3 4">SB3404</strain>
    </source>
</reference>
<protein>
    <submittedName>
        <fullName evidence="3">TIGR03086 family protein</fullName>
    </submittedName>
</protein>
<keyword evidence="4" id="KW-1185">Reference proteome</keyword>
<sequence>MTDERDALDGSAVPAVAAVPVDLEPAARELAALVRGVREEALEDPTPCEKYTVRDLLRHIAELAVGLRVAALKDLGPGTERTPGTAMEELPPDWREAVPHRLAELAAAWSDPAAWEGTTQAGGVTLSGTECGLVTLDELVVHGWDLARATGQAFHSDETRLRAVHGLLAGAAEGGEEGGADGGADGGPDGG</sequence>